<accession>A0A2G8S059</accession>
<feature type="compositionally biased region" description="Basic and acidic residues" evidence="1">
    <location>
        <begin position="39"/>
        <end position="50"/>
    </location>
</feature>
<protein>
    <submittedName>
        <fullName evidence="2">Uncharacterized protein</fullName>
    </submittedName>
</protein>
<feature type="compositionally biased region" description="Low complexity" evidence="1">
    <location>
        <begin position="117"/>
        <end position="145"/>
    </location>
</feature>
<dbReference type="STRING" id="1077348.A0A2G8S059"/>
<dbReference type="EMBL" id="AYKW01000034">
    <property type="protein sequence ID" value="PIL27135.1"/>
    <property type="molecule type" value="Genomic_DNA"/>
</dbReference>
<evidence type="ECO:0000313" key="3">
    <source>
        <dbReference type="Proteomes" id="UP000230002"/>
    </source>
</evidence>
<dbReference type="PANTHER" id="PTHR46579:SF1">
    <property type="entry name" value="F5_8 TYPE C DOMAIN-CONTAINING PROTEIN"/>
    <property type="match status" value="1"/>
</dbReference>
<evidence type="ECO:0000256" key="1">
    <source>
        <dbReference type="SAM" id="MobiDB-lite"/>
    </source>
</evidence>
<dbReference type="OrthoDB" id="3248986at2759"/>
<feature type="region of interest" description="Disordered" evidence="1">
    <location>
        <begin position="111"/>
        <end position="168"/>
    </location>
</feature>
<dbReference type="PANTHER" id="PTHR46579">
    <property type="entry name" value="F5/8 TYPE C DOMAIN-CONTAINING PROTEIN-RELATED"/>
    <property type="match status" value="1"/>
</dbReference>
<feature type="compositionally biased region" description="Polar residues" evidence="1">
    <location>
        <begin position="155"/>
        <end position="165"/>
    </location>
</feature>
<reference evidence="2 3" key="1">
    <citation type="journal article" date="2015" name="Sci. Rep.">
        <title>Chromosome-level genome map provides insights into diverse defense mechanisms in the medicinal fungus Ganoderma sinense.</title>
        <authorList>
            <person name="Zhu Y."/>
            <person name="Xu J."/>
            <person name="Sun C."/>
            <person name="Zhou S."/>
            <person name="Xu H."/>
            <person name="Nelson D.R."/>
            <person name="Qian J."/>
            <person name="Song J."/>
            <person name="Luo H."/>
            <person name="Xiang L."/>
            <person name="Li Y."/>
            <person name="Xu Z."/>
            <person name="Ji A."/>
            <person name="Wang L."/>
            <person name="Lu S."/>
            <person name="Hayward A."/>
            <person name="Sun W."/>
            <person name="Li X."/>
            <person name="Schwartz D.C."/>
            <person name="Wang Y."/>
            <person name="Chen S."/>
        </authorList>
    </citation>
    <scope>NUCLEOTIDE SEQUENCE [LARGE SCALE GENOMIC DNA]</scope>
    <source>
        <strain evidence="2 3">ZZ0214-1</strain>
    </source>
</reference>
<proteinExistence type="predicted"/>
<sequence length="1066" mass="118707">MDEESRWQQIVECRCQSHRCGKTIRGFRWQSRQVRRKHEREDERRRREVGSEELVPTICAQSGACPIAFSGELDLGQTTLADCAEAPSPEAPSSPGQDLVTLPESLLDDCISEFTGDDGLSSSGDDSGPPSGDPPSDSLLGGSSPSPSPPPTRQPTPELQSPSDTSRLKAQADFVLDPDSRSTVPPAFQENPGIRLLYMQAALGNIFGSSTVDQATKQISDGLDIIEESAGSLPAFPKPARSLATVKRRLGLNVDDYIDRRAICTVCYKHYTLAEIAALPSPSCSIQRCSGHVYSIKRDGDGVEKRVPAKIQSYSSFMKALQRFLLRPDFVQNLIFPSSFPDRRPLREDELMHDFHDGEAFGNLVLGLERIKLADGSIADCQTYIGTPITLKTVPYGLSLSIYIDWYGVVSGRPHSTGAVYVAFNNLDRSVRFLQRNVHLATNIPGPKEPSLEQMNHALEPIVAEISTLYRGVTMAMCGHEVPIEVFGGIESRVFDVQGARKCEGAAAHSHNIHPCNLCLILHSDINSPAGYDIENFRIRDDFSQLAAAWKSREAKSERARKKILDESGSRWTEFMALPGWMPVSGAAVDFMHNFYLGIVKSMFIDFLVNGYCLDKRMWETLEATVNSIKWPSGIGRLPTNLAENHSLAKADQWRRWANIQYTVLWICWRNQHDGIPACPPDVPGSAKKRPTFTRTSLPAIYDVFLKASIVERTLAAKSISMEDVNRGHNHLVHGVCQAMLRLGVHLVPNHHLAMHYPRVFRLGGPSYAWWLYAQERFNGEQENVNHNGHAGGEMELTLLRNWVAKHRLYELVSSLPASATAKERALLNRIIHGDGPARGTLRTQLAGFAQGDRVYRPKLSKHPTNLRKLPDTFVYRLLLDFARQTWPASRVIDDLDDESFAGPTAIFMADRSAFKIPFVIKGGVRYGSHADKRTEADEYACVDFDDSRIPCRLLYHFELHVGTEAPVLCSIVQRMCADDKIPVFPWSLYSTELGIYVAYADQYQPPEVIAASRLSAAVAVLPFTSHALGDEQPLWAVHSFDRTGIEPDDDWFNTLADELGLQQDT</sequence>
<evidence type="ECO:0000313" key="2">
    <source>
        <dbReference type="EMBL" id="PIL27135.1"/>
    </source>
</evidence>
<keyword evidence="3" id="KW-1185">Reference proteome</keyword>
<organism evidence="2 3">
    <name type="scientific">Ganoderma sinense ZZ0214-1</name>
    <dbReference type="NCBI Taxonomy" id="1077348"/>
    <lineage>
        <taxon>Eukaryota</taxon>
        <taxon>Fungi</taxon>
        <taxon>Dikarya</taxon>
        <taxon>Basidiomycota</taxon>
        <taxon>Agaricomycotina</taxon>
        <taxon>Agaricomycetes</taxon>
        <taxon>Polyporales</taxon>
        <taxon>Polyporaceae</taxon>
        <taxon>Ganoderma</taxon>
    </lineage>
</organism>
<gene>
    <name evidence="2" type="ORF">GSI_10276</name>
</gene>
<name>A0A2G8S059_9APHY</name>
<comment type="caution">
    <text evidence="2">The sequence shown here is derived from an EMBL/GenBank/DDBJ whole genome shotgun (WGS) entry which is preliminary data.</text>
</comment>
<dbReference type="AlphaFoldDB" id="A0A2G8S059"/>
<dbReference type="Proteomes" id="UP000230002">
    <property type="component" value="Unassembled WGS sequence"/>
</dbReference>
<feature type="region of interest" description="Disordered" evidence="1">
    <location>
        <begin position="31"/>
        <end position="55"/>
    </location>
</feature>